<evidence type="ECO:0000313" key="1">
    <source>
        <dbReference type="EMBL" id="KAG0427945.1"/>
    </source>
</evidence>
<protein>
    <submittedName>
        <fullName evidence="1">Uncharacterized protein</fullName>
    </submittedName>
</protein>
<sequence length="105" mass="11935">MDADHATLTLIGWKFPTHPTTTVIIRDSEVKYLHHHIEPCNEESPPFLSQQGASIMDTKHLFNFVPRGVNRLILHPGTNDIASSTVSRVLTMNRNLLRLVLEQRP</sequence>
<dbReference type="EMBL" id="JABSTQ010009578">
    <property type="protein sequence ID" value="KAG0427945.1"/>
    <property type="molecule type" value="Genomic_DNA"/>
</dbReference>
<gene>
    <name evidence="1" type="ORF">HPB47_025030</name>
</gene>
<reference evidence="1 2" key="1">
    <citation type="journal article" date="2020" name="Cell">
        <title>Large-Scale Comparative Analyses of Tick Genomes Elucidate Their Genetic Diversity and Vector Capacities.</title>
        <authorList>
            <consortium name="Tick Genome and Microbiome Consortium (TIGMIC)"/>
            <person name="Jia N."/>
            <person name="Wang J."/>
            <person name="Shi W."/>
            <person name="Du L."/>
            <person name="Sun Y."/>
            <person name="Zhan W."/>
            <person name="Jiang J.F."/>
            <person name="Wang Q."/>
            <person name="Zhang B."/>
            <person name="Ji P."/>
            <person name="Bell-Sakyi L."/>
            <person name="Cui X.M."/>
            <person name="Yuan T.T."/>
            <person name="Jiang B.G."/>
            <person name="Yang W.F."/>
            <person name="Lam T.T."/>
            <person name="Chang Q.C."/>
            <person name="Ding S.J."/>
            <person name="Wang X.J."/>
            <person name="Zhu J.G."/>
            <person name="Ruan X.D."/>
            <person name="Zhao L."/>
            <person name="Wei J.T."/>
            <person name="Ye R.Z."/>
            <person name="Que T.C."/>
            <person name="Du C.H."/>
            <person name="Zhou Y.H."/>
            <person name="Cheng J.X."/>
            <person name="Dai P.F."/>
            <person name="Guo W.B."/>
            <person name="Han X.H."/>
            <person name="Huang E.J."/>
            <person name="Li L.F."/>
            <person name="Wei W."/>
            <person name="Gao Y.C."/>
            <person name="Liu J.Z."/>
            <person name="Shao H.Z."/>
            <person name="Wang X."/>
            <person name="Wang C.C."/>
            <person name="Yang T.C."/>
            <person name="Huo Q.B."/>
            <person name="Li W."/>
            <person name="Chen H.Y."/>
            <person name="Chen S.E."/>
            <person name="Zhou L.G."/>
            <person name="Ni X.B."/>
            <person name="Tian J.H."/>
            <person name="Sheng Y."/>
            <person name="Liu T."/>
            <person name="Pan Y.S."/>
            <person name="Xia L.Y."/>
            <person name="Li J."/>
            <person name="Zhao F."/>
            <person name="Cao W.C."/>
        </authorList>
    </citation>
    <scope>NUCLEOTIDE SEQUENCE [LARGE SCALE GENOMIC DNA]</scope>
    <source>
        <strain evidence="1">Iper-2018</strain>
    </source>
</reference>
<dbReference type="Proteomes" id="UP000805193">
    <property type="component" value="Unassembled WGS sequence"/>
</dbReference>
<organism evidence="1 2">
    <name type="scientific">Ixodes persulcatus</name>
    <name type="common">Taiga tick</name>
    <dbReference type="NCBI Taxonomy" id="34615"/>
    <lineage>
        <taxon>Eukaryota</taxon>
        <taxon>Metazoa</taxon>
        <taxon>Ecdysozoa</taxon>
        <taxon>Arthropoda</taxon>
        <taxon>Chelicerata</taxon>
        <taxon>Arachnida</taxon>
        <taxon>Acari</taxon>
        <taxon>Parasitiformes</taxon>
        <taxon>Ixodida</taxon>
        <taxon>Ixodoidea</taxon>
        <taxon>Ixodidae</taxon>
        <taxon>Ixodinae</taxon>
        <taxon>Ixodes</taxon>
    </lineage>
</organism>
<keyword evidence="2" id="KW-1185">Reference proteome</keyword>
<evidence type="ECO:0000313" key="2">
    <source>
        <dbReference type="Proteomes" id="UP000805193"/>
    </source>
</evidence>
<comment type="caution">
    <text evidence="1">The sequence shown here is derived from an EMBL/GenBank/DDBJ whole genome shotgun (WGS) entry which is preliminary data.</text>
</comment>
<name>A0AC60Q4M9_IXOPE</name>
<accession>A0AC60Q4M9</accession>
<proteinExistence type="predicted"/>